<comment type="similarity">
    <text evidence="2 14">Belongs to the potassium channel family. Plant (TC 1.A.1.4) subfamily.</text>
</comment>
<dbReference type="SMART" id="SM00248">
    <property type="entry name" value="ANK"/>
    <property type="match status" value="2"/>
</dbReference>
<dbReference type="InterPro" id="IPR045319">
    <property type="entry name" value="KAT/AKT"/>
</dbReference>
<name>A0AAP0N9D2_LIQFO</name>
<keyword evidence="7 14" id="KW-0851">Voltage-gated channel</keyword>
<evidence type="ECO:0000256" key="7">
    <source>
        <dbReference type="ARBA" id="ARBA00022882"/>
    </source>
</evidence>
<dbReference type="InterPro" id="IPR014710">
    <property type="entry name" value="RmlC-like_jellyroll"/>
</dbReference>
<evidence type="ECO:0000313" key="16">
    <source>
        <dbReference type="EMBL" id="KAK9268998.1"/>
    </source>
</evidence>
<evidence type="ECO:0000259" key="15">
    <source>
        <dbReference type="PROSITE" id="PS50042"/>
    </source>
</evidence>
<keyword evidence="9" id="KW-1133">Transmembrane helix</keyword>
<gene>
    <name evidence="16" type="ORF">L1049_000766</name>
</gene>
<evidence type="ECO:0000256" key="2">
    <source>
        <dbReference type="ARBA" id="ARBA00007929"/>
    </source>
</evidence>
<keyword evidence="4 14" id="KW-0633">Potassium transport</keyword>
<comment type="function">
    <text evidence="14">Potassium channel.</text>
</comment>
<evidence type="ECO:0000256" key="8">
    <source>
        <dbReference type="ARBA" id="ARBA00022958"/>
    </source>
</evidence>
<comment type="subunit">
    <text evidence="14">The potassium channel is composed of a homo- or heterotetrameric complex of pore-forming subunits.</text>
</comment>
<evidence type="ECO:0000256" key="1">
    <source>
        <dbReference type="ARBA" id="ARBA00004141"/>
    </source>
</evidence>
<dbReference type="SUPFAM" id="SSF51206">
    <property type="entry name" value="cAMP-binding domain-like"/>
    <property type="match status" value="1"/>
</dbReference>
<dbReference type="PROSITE" id="PS50297">
    <property type="entry name" value="ANK_REP_REGION"/>
    <property type="match status" value="1"/>
</dbReference>
<feature type="repeat" description="ANK" evidence="13">
    <location>
        <begin position="163"/>
        <end position="195"/>
    </location>
</feature>
<dbReference type="PANTHER" id="PTHR45743:SF2">
    <property type="entry name" value="POTASSIUM CHANNEL AKT1"/>
    <property type="match status" value="1"/>
</dbReference>
<evidence type="ECO:0000256" key="3">
    <source>
        <dbReference type="ARBA" id="ARBA00022448"/>
    </source>
</evidence>
<evidence type="ECO:0000256" key="6">
    <source>
        <dbReference type="ARBA" id="ARBA00022826"/>
    </source>
</evidence>
<dbReference type="GO" id="GO:0005249">
    <property type="term" value="F:voltage-gated potassium channel activity"/>
    <property type="evidence" value="ECO:0007669"/>
    <property type="project" value="UniProtKB-UniRule"/>
</dbReference>
<dbReference type="PANTHER" id="PTHR45743">
    <property type="entry name" value="POTASSIUM CHANNEL AKT1"/>
    <property type="match status" value="1"/>
</dbReference>
<organism evidence="16 17">
    <name type="scientific">Liquidambar formosana</name>
    <name type="common">Formosan gum</name>
    <dbReference type="NCBI Taxonomy" id="63359"/>
    <lineage>
        <taxon>Eukaryota</taxon>
        <taxon>Viridiplantae</taxon>
        <taxon>Streptophyta</taxon>
        <taxon>Embryophyta</taxon>
        <taxon>Tracheophyta</taxon>
        <taxon>Spermatophyta</taxon>
        <taxon>Magnoliopsida</taxon>
        <taxon>eudicotyledons</taxon>
        <taxon>Gunneridae</taxon>
        <taxon>Pentapetalae</taxon>
        <taxon>Saxifragales</taxon>
        <taxon>Altingiaceae</taxon>
        <taxon>Liquidambar</taxon>
    </lineage>
</organism>
<dbReference type="Pfam" id="PF00027">
    <property type="entry name" value="cNMP_binding"/>
    <property type="match status" value="1"/>
</dbReference>
<feature type="domain" description="Cyclic nucleotide-binding" evidence="15">
    <location>
        <begin position="1"/>
        <end position="87"/>
    </location>
</feature>
<dbReference type="Pfam" id="PF13637">
    <property type="entry name" value="Ank_4"/>
    <property type="match status" value="1"/>
</dbReference>
<evidence type="ECO:0000256" key="14">
    <source>
        <dbReference type="RuleBase" id="RU369015"/>
    </source>
</evidence>
<dbReference type="PROSITE" id="PS50088">
    <property type="entry name" value="ANK_REPEAT"/>
    <property type="match status" value="1"/>
</dbReference>
<evidence type="ECO:0000256" key="12">
    <source>
        <dbReference type="ARBA" id="ARBA00023303"/>
    </source>
</evidence>
<dbReference type="PROSITE" id="PS50042">
    <property type="entry name" value="CNMP_BINDING_3"/>
    <property type="match status" value="1"/>
</dbReference>
<keyword evidence="6 14" id="KW-0631">Potassium channel</keyword>
<dbReference type="SMART" id="SM00100">
    <property type="entry name" value="cNMP"/>
    <property type="match status" value="1"/>
</dbReference>
<comment type="caution">
    <text evidence="16">The sequence shown here is derived from an EMBL/GenBank/DDBJ whole genome shotgun (WGS) entry which is preliminary data.</text>
</comment>
<dbReference type="InterPro" id="IPR002110">
    <property type="entry name" value="Ankyrin_rpt"/>
</dbReference>
<keyword evidence="8 14" id="KW-0630">Potassium</keyword>
<accession>A0AAP0N9D2</accession>
<keyword evidence="13" id="KW-0040">ANK repeat</keyword>
<proteinExistence type="inferred from homology"/>
<dbReference type="AlphaFoldDB" id="A0AAP0N9D2"/>
<dbReference type="Proteomes" id="UP001415857">
    <property type="component" value="Unassembled WGS sequence"/>
</dbReference>
<dbReference type="Gene3D" id="2.60.120.10">
    <property type="entry name" value="Jelly Rolls"/>
    <property type="match status" value="1"/>
</dbReference>
<keyword evidence="10 14" id="KW-0406">Ion transport</keyword>
<dbReference type="EMBL" id="JBBPBK010000015">
    <property type="protein sequence ID" value="KAK9268998.1"/>
    <property type="molecule type" value="Genomic_DNA"/>
</dbReference>
<evidence type="ECO:0000256" key="9">
    <source>
        <dbReference type="ARBA" id="ARBA00022989"/>
    </source>
</evidence>
<evidence type="ECO:0000256" key="13">
    <source>
        <dbReference type="PROSITE-ProRule" id="PRU00023"/>
    </source>
</evidence>
<dbReference type="FunFam" id="2.60.120.10:FF:000074">
    <property type="entry name" value="Potassium channel KAT2"/>
    <property type="match status" value="1"/>
</dbReference>
<evidence type="ECO:0000256" key="11">
    <source>
        <dbReference type="ARBA" id="ARBA00023136"/>
    </source>
</evidence>
<keyword evidence="11" id="KW-0472">Membrane</keyword>
<keyword evidence="3 14" id="KW-0813">Transport</keyword>
<dbReference type="InterPro" id="IPR000595">
    <property type="entry name" value="cNMP-bd_dom"/>
</dbReference>
<reference evidence="16 17" key="1">
    <citation type="journal article" date="2024" name="Plant J.">
        <title>Genome sequences and population genomics reveal climatic adaptation and genomic divergence between two closely related sweetgum species.</title>
        <authorList>
            <person name="Xu W.Q."/>
            <person name="Ren C.Q."/>
            <person name="Zhang X.Y."/>
            <person name="Comes H.P."/>
            <person name="Liu X.H."/>
            <person name="Li Y.G."/>
            <person name="Kettle C.J."/>
            <person name="Jalonen R."/>
            <person name="Gaisberger H."/>
            <person name="Ma Y.Z."/>
            <person name="Qiu Y.X."/>
        </authorList>
    </citation>
    <scope>NUCLEOTIDE SEQUENCE [LARGE SCALE GENOMIC DNA]</scope>
    <source>
        <strain evidence="16">Hangzhou</strain>
    </source>
</reference>
<comment type="subcellular location">
    <subcellularLocation>
        <location evidence="1 14">Membrane</location>
        <topology evidence="1 14">Multi-pass membrane protein</topology>
    </subcellularLocation>
</comment>
<evidence type="ECO:0000256" key="10">
    <source>
        <dbReference type="ARBA" id="ARBA00023065"/>
    </source>
</evidence>
<dbReference type="SUPFAM" id="SSF48403">
    <property type="entry name" value="Ankyrin repeat"/>
    <property type="match status" value="1"/>
</dbReference>
<evidence type="ECO:0000256" key="4">
    <source>
        <dbReference type="ARBA" id="ARBA00022538"/>
    </source>
</evidence>
<protein>
    <recommendedName>
        <fullName evidence="14">Potassium channel</fullName>
    </recommendedName>
</protein>
<keyword evidence="17" id="KW-1185">Reference proteome</keyword>
<evidence type="ECO:0000313" key="17">
    <source>
        <dbReference type="Proteomes" id="UP001415857"/>
    </source>
</evidence>
<dbReference type="Gene3D" id="1.25.40.20">
    <property type="entry name" value="Ankyrin repeat-containing domain"/>
    <property type="match status" value="1"/>
</dbReference>
<keyword evidence="5" id="KW-0812">Transmembrane</keyword>
<dbReference type="CDD" id="cd00038">
    <property type="entry name" value="CAP_ED"/>
    <property type="match status" value="1"/>
</dbReference>
<dbReference type="InterPro" id="IPR036770">
    <property type="entry name" value="Ankyrin_rpt-contain_sf"/>
</dbReference>
<comment type="domain">
    <text evidence="14">The segment S4 is probably the voltage-sensor and is characterized by a series of positively charged amino acids. The pore-forming region H5 is enclosed by the transmembrane segments S5 and S6 in the Shaker-type (1P/6TM) and contains the GYGD signature motif which seems to be involved in potassium selectivity.</text>
</comment>
<keyword evidence="12 14" id="KW-0407">Ion channel</keyword>
<dbReference type="InterPro" id="IPR018490">
    <property type="entry name" value="cNMP-bd_dom_sf"/>
</dbReference>
<sequence length="232" mass="25928">MKTECFPPKQDVILQNEEPTDFYILLEGAVDLLVLKNGAEQVIGEAKTGDLCGEIGVLCYMRQPFTIRTKQLSQLLRLNRAAFLNIVQASVGDGIIIMNNLLQHLKELKDPNMENILVEAEDMLARGRMDLPLNLCFATLRGDDLLLHQLLKRGLDPNESDNNGRTALHMAASKGSKNCAFPLLHYGAEHNSKEKGKKKWRGEPWLLASCLIEDRGCEGELAMAESGNEWRV</sequence>
<evidence type="ECO:0000256" key="5">
    <source>
        <dbReference type="ARBA" id="ARBA00022692"/>
    </source>
</evidence>
<dbReference type="GO" id="GO:0034702">
    <property type="term" value="C:monoatomic ion channel complex"/>
    <property type="evidence" value="ECO:0007669"/>
    <property type="project" value="UniProtKB-KW"/>
</dbReference>